<name>Q0G0Q1_9HYPH</name>
<dbReference type="EMBL" id="AATP01000005">
    <property type="protein sequence ID" value="EAU40938.1"/>
    <property type="molecule type" value="Genomic_DNA"/>
</dbReference>
<sequence length="113" mass="12955">MAVPSPVRPSVEKRSLFRRRTRLRPIKLVTREKRFIEDGSAIDLSEDGVRVRRFGNALVPPTLLYFDESEETLRPAAVVWRVRNEVGLRFTGKAYPIDATDRAHLAGRYYAAL</sequence>
<evidence type="ECO:0008006" key="3">
    <source>
        <dbReference type="Google" id="ProtNLM"/>
    </source>
</evidence>
<dbReference type="Proteomes" id="UP000004310">
    <property type="component" value="Unassembled WGS sequence"/>
</dbReference>
<evidence type="ECO:0000313" key="2">
    <source>
        <dbReference type="Proteomes" id="UP000004310"/>
    </source>
</evidence>
<accession>Q0G0Q1</accession>
<proteinExistence type="predicted"/>
<dbReference type="HOGENOM" id="CLU_2129782_0_0_5"/>
<dbReference type="eggNOG" id="ENOG5032M5V">
    <property type="taxonomic scope" value="Bacteria"/>
</dbReference>
<dbReference type="STRING" id="217511.GCA_001463845_02009"/>
<organism evidence="1 2">
    <name type="scientific">Fulvimarina pelagi HTCC2506</name>
    <dbReference type="NCBI Taxonomy" id="314231"/>
    <lineage>
        <taxon>Bacteria</taxon>
        <taxon>Pseudomonadati</taxon>
        <taxon>Pseudomonadota</taxon>
        <taxon>Alphaproteobacteria</taxon>
        <taxon>Hyphomicrobiales</taxon>
        <taxon>Aurantimonadaceae</taxon>
        <taxon>Fulvimarina</taxon>
    </lineage>
</organism>
<reference evidence="1 2" key="1">
    <citation type="journal article" date="2010" name="J. Bacteriol.">
        <title>Genome sequence of Fulvimarina pelagi HTCC2506T, a Mn(II)-oxidizing alphaproteobacterium possessing an aerobic anoxygenic photosynthetic gene cluster and Xanthorhodopsin.</title>
        <authorList>
            <person name="Kang I."/>
            <person name="Oh H.M."/>
            <person name="Lim S.I."/>
            <person name="Ferriera S."/>
            <person name="Giovannoni S.J."/>
            <person name="Cho J.C."/>
        </authorList>
    </citation>
    <scope>NUCLEOTIDE SEQUENCE [LARGE SCALE GENOMIC DNA]</scope>
    <source>
        <strain evidence="1 2">HTCC2506</strain>
    </source>
</reference>
<comment type="caution">
    <text evidence="1">The sequence shown here is derived from an EMBL/GenBank/DDBJ whole genome shotgun (WGS) entry which is preliminary data.</text>
</comment>
<evidence type="ECO:0000313" key="1">
    <source>
        <dbReference type="EMBL" id="EAU40938.1"/>
    </source>
</evidence>
<protein>
    <recommendedName>
        <fullName evidence="3">PilZ domain-containing protein</fullName>
    </recommendedName>
</protein>
<gene>
    <name evidence="1" type="ORF">FP2506_18659</name>
</gene>
<dbReference type="AlphaFoldDB" id="Q0G0Q1"/>
<dbReference type="RefSeq" id="WP_007068846.1">
    <property type="nucleotide sequence ID" value="NZ_DS022272.1"/>
</dbReference>
<keyword evidence="2" id="KW-1185">Reference proteome</keyword>